<dbReference type="PANTHER" id="PTHR43063">
    <property type="entry name" value="4FE-4S CLUSTER CONTAINING PARA FAMILY ATPASE PROTEIN"/>
    <property type="match status" value="1"/>
</dbReference>
<keyword evidence="2" id="KW-0408">Iron</keyword>
<keyword evidence="3" id="KW-0411">Iron-sulfur</keyword>
<dbReference type="PROSITE" id="PS51379">
    <property type="entry name" value="4FE4S_FER_2"/>
    <property type="match status" value="2"/>
</dbReference>
<dbReference type="InterPro" id="IPR017900">
    <property type="entry name" value="4Fe4S_Fe_S_CS"/>
</dbReference>
<dbReference type="Gene3D" id="3.40.50.300">
    <property type="entry name" value="P-loop containing nucleotide triphosphate hydrolases"/>
    <property type="match status" value="1"/>
</dbReference>
<dbReference type="Pfam" id="PF01656">
    <property type="entry name" value="CbiA"/>
    <property type="match status" value="1"/>
</dbReference>
<keyword evidence="5" id="KW-0547">Nucleotide-binding</keyword>
<dbReference type="Pfam" id="PF00037">
    <property type="entry name" value="Fer4"/>
    <property type="match status" value="2"/>
</dbReference>
<keyword evidence="1" id="KW-0479">Metal-binding</keyword>
<feature type="domain" description="4Fe-4S ferredoxin-type" evidence="4">
    <location>
        <begin position="87"/>
        <end position="115"/>
    </location>
</feature>
<keyword evidence="5" id="KW-0067">ATP-binding</keyword>
<comment type="caution">
    <text evidence="5">The sequence shown here is derived from an EMBL/GenBank/DDBJ whole genome shotgun (WGS) entry which is preliminary data.</text>
</comment>
<dbReference type="InterPro" id="IPR017896">
    <property type="entry name" value="4Fe4S_Fe-S-bd"/>
</dbReference>
<organism evidence="5 6">
    <name type="scientific">Candidatus Scatomorpha intestinigallinarum</name>
    <dbReference type="NCBI Taxonomy" id="2840923"/>
    <lineage>
        <taxon>Bacteria</taxon>
        <taxon>Bacillati</taxon>
        <taxon>Bacillota</taxon>
        <taxon>Clostridia</taxon>
        <taxon>Eubacteriales</taxon>
        <taxon>Candidatus Scatomorpha</taxon>
    </lineage>
</organism>
<reference evidence="5" key="2">
    <citation type="journal article" date="2021" name="PeerJ">
        <title>Extensive microbial diversity within the chicken gut microbiome revealed by metagenomics and culture.</title>
        <authorList>
            <person name="Gilroy R."/>
            <person name="Ravi A."/>
            <person name="Getino M."/>
            <person name="Pursley I."/>
            <person name="Horton D.L."/>
            <person name="Alikhan N.F."/>
            <person name="Baker D."/>
            <person name="Gharbi K."/>
            <person name="Hall N."/>
            <person name="Watson M."/>
            <person name="Adriaenssens E.M."/>
            <person name="Foster-Nyarko E."/>
            <person name="Jarju S."/>
            <person name="Secka A."/>
            <person name="Antonio M."/>
            <person name="Oren A."/>
            <person name="Chaudhuri R.R."/>
            <person name="La Ragione R."/>
            <person name="Hildebrand F."/>
            <person name="Pallen M.J."/>
        </authorList>
    </citation>
    <scope>NUCLEOTIDE SEQUENCE</scope>
    <source>
        <strain evidence="5">ChiGjej3B3-7149</strain>
    </source>
</reference>
<dbReference type="GO" id="GO:0046872">
    <property type="term" value="F:metal ion binding"/>
    <property type="evidence" value="ECO:0007669"/>
    <property type="project" value="UniProtKB-KW"/>
</dbReference>
<dbReference type="Gene3D" id="3.30.70.20">
    <property type="match status" value="1"/>
</dbReference>
<name>A0A9D1DJW1_9FIRM</name>
<reference evidence="5" key="1">
    <citation type="submission" date="2020-10" db="EMBL/GenBank/DDBJ databases">
        <authorList>
            <person name="Gilroy R."/>
        </authorList>
    </citation>
    <scope>NUCLEOTIDE SEQUENCE</scope>
    <source>
        <strain evidence="5">ChiGjej3B3-7149</strain>
    </source>
</reference>
<gene>
    <name evidence="5" type="ORF">IAD36_01200</name>
</gene>
<evidence type="ECO:0000256" key="3">
    <source>
        <dbReference type="ARBA" id="ARBA00023014"/>
    </source>
</evidence>
<dbReference type="InterPro" id="IPR027417">
    <property type="entry name" value="P-loop_NTPase"/>
</dbReference>
<dbReference type="SUPFAM" id="SSF52540">
    <property type="entry name" value="P-loop containing nucleoside triphosphate hydrolases"/>
    <property type="match status" value="1"/>
</dbReference>
<dbReference type="InterPro" id="IPR002586">
    <property type="entry name" value="CobQ/CobB/MinD/ParA_Nub-bd_dom"/>
</dbReference>
<evidence type="ECO:0000256" key="1">
    <source>
        <dbReference type="ARBA" id="ARBA00022723"/>
    </source>
</evidence>
<evidence type="ECO:0000256" key="2">
    <source>
        <dbReference type="ARBA" id="ARBA00023004"/>
    </source>
</evidence>
<protein>
    <submittedName>
        <fullName evidence="5">ATP-binding protein</fullName>
    </submittedName>
</protein>
<dbReference type="PANTHER" id="PTHR43063:SF1">
    <property type="entry name" value="4FE-4S CLUSTER CONTAINING PARA FAMILY ATPASE PROTEIN"/>
    <property type="match status" value="1"/>
</dbReference>
<evidence type="ECO:0000313" key="5">
    <source>
        <dbReference type="EMBL" id="HIR54207.1"/>
    </source>
</evidence>
<dbReference type="GO" id="GO:0051536">
    <property type="term" value="F:iron-sulfur cluster binding"/>
    <property type="evidence" value="ECO:0007669"/>
    <property type="project" value="UniProtKB-KW"/>
</dbReference>
<dbReference type="SUPFAM" id="SSF54862">
    <property type="entry name" value="4Fe-4S ferredoxins"/>
    <property type="match status" value="1"/>
</dbReference>
<feature type="domain" description="4Fe-4S ferredoxin-type" evidence="4">
    <location>
        <begin position="57"/>
        <end position="86"/>
    </location>
</feature>
<proteinExistence type="predicted"/>
<evidence type="ECO:0000259" key="4">
    <source>
        <dbReference type="PROSITE" id="PS51379"/>
    </source>
</evidence>
<dbReference type="PROSITE" id="PS00198">
    <property type="entry name" value="4FE4S_FER_1"/>
    <property type="match status" value="1"/>
</dbReference>
<dbReference type="GO" id="GO:0005524">
    <property type="term" value="F:ATP binding"/>
    <property type="evidence" value="ECO:0007669"/>
    <property type="project" value="UniProtKB-KW"/>
</dbReference>
<accession>A0A9D1DJW1</accession>
<dbReference type="AlphaFoldDB" id="A0A9D1DJW1"/>
<dbReference type="EMBL" id="DVHH01000029">
    <property type="protein sequence ID" value="HIR54207.1"/>
    <property type="molecule type" value="Genomic_DNA"/>
</dbReference>
<sequence>MKIAVLSGKGGAGKTFVAAGLACAAGRAAYVDCDVEEPNGRLFFRPENVARRVVERKMPEFDREKCSGCRKCVESCRFNALVLVKGAPMLFPEVCHSCGVCAYVCPDGAVREAGREAGAVESGESDGVRVVTGELKLGEATGVPVISAALEAAGDDGLTVIDCPPGSSCAVMESARGADYCVLVTEPTAFGLHDLRLVAELMRVLKKPCGVVVNKADADYPELERWLEAEGLPVLARIPYSERLAELGARGALACREDEGARSLFSGLLTRIRGEAAE</sequence>
<dbReference type="Proteomes" id="UP000824238">
    <property type="component" value="Unassembled WGS sequence"/>
</dbReference>
<evidence type="ECO:0000313" key="6">
    <source>
        <dbReference type="Proteomes" id="UP000824238"/>
    </source>
</evidence>